<organism evidence="16 17">
    <name type="scientific">Irregularibacter muris</name>
    <dbReference type="NCBI Taxonomy" id="1796619"/>
    <lineage>
        <taxon>Bacteria</taxon>
        <taxon>Bacillati</taxon>
        <taxon>Bacillota</taxon>
        <taxon>Clostridia</taxon>
        <taxon>Eubacteriales</taxon>
        <taxon>Eubacteriaceae</taxon>
        <taxon>Irregularibacter</taxon>
    </lineage>
</organism>
<dbReference type="InterPro" id="IPR044298">
    <property type="entry name" value="MIG/MutY"/>
</dbReference>
<dbReference type="GO" id="GO:0051539">
    <property type="term" value="F:4 iron, 4 sulfur cluster binding"/>
    <property type="evidence" value="ECO:0007669"/>
    <property type="project" value="UniProtKB-UniRule"/>
</dbReference>
<evidence type="ECO:0000256" key="9">
    <source>
        <dbReference type="ARBA" id="ARBA00022801"/>
    </source>
</evidence>
<dbReference type="Proteomes" id="UP001205748">
    <property type="component" value="Unassembled WGS sequence"/>
</dbReference>
<dbReference type="Gene3D" id="1.10.1670.10">
    <property type="entry name" value="Helix-hairpin-Helix base-excision DNA repair enzymes (C-terminal)"/>
    <property type="match status" value="1"/>
</dbReference>
<dbReference type="PANTHER" id="PTHR42944:SF1">
    <property type="entry name" value="ADENINE DNA GLYCOSYLASE"/>
    <property type="match status" value="1"/>
</dbReference>
<dbReference type="InterPro" id="IPR029119">
    <property type="entry name" value="MutY_C"/>
</dbReference>
<evidence type="ECO:0000256" key="5">
    <source>
        <dbReference type="ARBA" id="ARBA00022023"/>
    </source>
</evidence>
<keyword evidence="12" id="KW-0234">DNA repair</keyword>
<dbReference type="Gene3D" id="1.10.340.30">
    <property type="entry name" value="Hypothetical protein, domain 2"/>
    <property type="match status" value="1"/>
</dbReference>
<evidence type="ECO:0000256" key="13">
    <source>
        <dbReference type="ARBA" id="ARBA00023295"/>
    </source>
</evidence>
<comment type="cofactor">
    <cofactor evidence="14">
        <name>[4Fe-4S] cluster</name>
        <dbReference type="ChEBI" id="CHEBI:49883"/>
    </cofactor>
    <text evidence="14">Binds 1 [4Fe-4S] cluster.</text>
</comment>
<dbReference type="NCBIfam" id="TIGR01084">
    <property type="entry name" value="mutY"/>
    <property type="match status" value="1"/>
</dbReference>
<evidence type="ECO:0000256" key="4">
    <source>
        <dbReference type="ARBA" id="ARBA00012045"/>
    </source>
</evidence>
<dbReference type="RefSeq" id="WP_257528802.1">
    <property type="nucleotide sequence ID" value="NZ_JANKAS010000001.1"/>
</dbReference>
<dbReference type="SUPFAM" id="SSF55811">
    <property type="entry name" value="Nudix"/>
    <property type="match status" value="1"/>
</dbReference>
<dbReference type="CDD" id="cd00056">
    <property type="entry name" value="ENDO3c"/>
    <property type="match status" value="1"/>
</dbReference>
<evidence type="ECO:0000259" key="15">
    <source>
        <dbReference type="SMART" id="SM00478"/>
    </source>
</evidence>
<comment type="catalytic activity">
    <reaction evidence="1 14">
        <text>Hydrolyzes free adenine bases from 7,8-dihydro-8-oxoguanine:adenine mismatched double-stranded DNA, leaving an apurinic site.</text>
        <dbReference type="EC" id="3.2.2.31"/>
    </reaction>
</comment>
<dbReference type="SUPFAM" id="SSF48150">
    <property type="entry name" value="DNA-glycosylase"/>
    <property type="match status" value="1"/>
</dbReference>
<keyword evidence="13 14" id="KW-0326">Glycosidase</keyword>
<evidence type="ECO:0000256" key="8">
    <source>
        <dbReference type="ARBA" id="ARBA00022763"/>
    </source>
</evidence>
<dbReference type="InterPro" id="IPR003265">
    <property type="entry name" value="HhH-GPD_domain"/>
</dbReference>
<keyword evidence="9" id="KW-0378">Hydrolase</keyword>
<protein>
    <recommendedName>
        <fullName evidence="5 14">Adenine DNA glycosylase</fullName>
        <ecNumber evidence="4 14">3.2.2.31</ecNumber>
    </recommendedName>
</protein>
<evidence type="ECO:0000256" key="11">
    <source>
        <dbReference type="ARBA" id="ARBA00023014"/>
    </source>
</evidence>
<gene>
    <name evidence="16" type="primary">mutY</name>
    <name evidence="16" type="ORF">NSA47_00120</name>
</gene>
<reference evidence="16" key="1">
    <citation type="submission" date="2022-07" db="EMBL/GenBank/DDBJ databases">
        <title>Enhanced cultured diversity of the mouse gut microbiota enables custom-made synthetic communities.</title>
        <authorList>
            <person name="Afrizal A."/>
        </authorList>
    </citation>
    <scope>NUCLEOTIDE SEQUENCE</scope>
    <source>
        <strain evidence="16">DSM 28593</strain>
    </source>
</reference>
<keyword evidence="11" id="KW-0411">Iron-sulfur</keyword>
<dbReference type="InterPro" id="IPR011257">
    <property type="entry name" value="DNA_glycosylase"/>
</dbReference>
<comment type="similarity">
    <text evidence="3 14">Belongs to the Nth/MutY family.</text>
</comment>
<feature type="domain" description="HhH-GPD" evidence="15">
    <location>
        <begin position="41"/>
        <end position="192"/>
    </location>
</feature>
<sequence length="354" mass="41243">MTPEKIIEFQQKLLQWYTENARILPWREDPSPYRVWISEIMLQQTRVETVKPYFERFIKEIPTIEDLAKLPEDRLLKLWEGLGYYSRAKNLKKAAQMIVEKFHGQLPSDSKSLQSLPGIGPYTSGAISSIAFGQRTPAIDGNVIRVMARILAEERNVDDPKVKKNIENALERLLPEHSVGDFNQALMELGATLCIPKGMPKCLQCPVNSFCKGYYQDMAQYLPRKSPKKKRKIEQKTIEVMQWEDKFALRKRPEEGLLSNLWEFPQREGHLSLEQCKKEMKKHNIEARRIISLPPSKHIFSHIEWHMIGYHILLEECPKNIELTWVTPGEIREKYSLPSAFKAYYAFIELISGE</sequence>
<evidence type="ECO:0000256" key="2">
    <source>
        <dbReference type="ARBA" id="ARBA00002933"/>
    </source>
</evidence>
<keyword evidence="6" id="KW-0004">4Fe-4S</keyword>
<dbReference type="FunFam" id="1.10.340.30:FF:000002">
    <property type="entry name" value="Adenine DNA glycosylase"/>
    <property type="match status" value="1"/>
</dbReference>
<dbReference type="GO" id="GO:0006284">
    <property type="term" value="P:base-excision repair"/>
    <property type="evidence" value="ECO:0007669"/>
    <property type="project" value="UniProtKB-UniRule"/>
</dbReference>
<dbReference type="SMART" id="SM00478">
    <property type="entry name" value="ENDO3c"/>
    <property type="match status" value="1"/>
</dbReference>
<comment type="function">
    <text evidence="2">Adenine glycosylase active on G-A mispairs. MutY also corrects error-prone DNA synthesis past GO lesions which are due to the oxidatively damaged form of guanine: 7,8-dihydro-8-oxoguanine (8-oxo-dGTP).</text>
</comment>
<dbReference type="AlphaFoldDB" id="A0AAE3L2Z7"/>
<dbReference type="Pfam" id="PF00730">
    <property type="entry name" value="HhH-GPD"/>
    <property type="match status" value="1"/>
</dbReference>
<evidence type="ECO:0000256" key="3">
    <source>
        <dbReference type="ARBA" id="ARBA00008343"/>
    </source>
</evidence>
<evidence type="ECO:0000256" key="10">
    <source>
        <dbReference type="ARBA" id="ARBA00023004"/>
    </source>
</evidence>
<evidence type="ECO:0000256" key="1">
    <source>
        <dbReference type="ARBA" id="ARBA00000843"/>
    </source>
</evidence>
<dbReference type="EC" id="3.2.2.31" evidence="4 14"/>
<dbReference type="InterPro" id="IPR005760">
    <property type="entry name" value="A/G_AdeGlyc_MutY"/>
</dbReference>
<comment type="caution">
    <text evidence="16">The sequence shown here is derived from an EMBL/GenBank/DDBJ whole genome shotgun (WGS) entry which is preliminary data.</text>
</comment>
<evidence type="ECO:0000256" key="7">
    <source>
        <dbReference type="ARBA" id="ARBA00022723"/>
    </source>
</evidence>
<accession>A0AAE3L2Z7</accession>
<keyword evidence="10 14" id="KW-0408">Iron</keyword>
<dbReference type="GO" id="GO:0006298">
    <property type="term" value="P:mismatch repair"/>
    <property type="evidence" value="ECO:0007669"/>
    <property type="project" value="TreeGrafter"/>
</dbReference>
<evidence type="ECO:0000256" key="12">
    <source>
        <dbReference type="ARBA" id="ARBA00023204"/>
    </source>
</evidence>
<dbReference type="GO" id="GO:0035485">
    <property type="term" value="F:adenine/guanine mispair binding"/>
    <property type="evidence" value="ECO:0007669"/>
    <property type="project" value="TreeGrafter"/>
</dbReference>
<keyword evidence="17" id="KW-1185">Reference proteome</keyword>
<dbReference type="CDD" id="cd03431">
    <property type="entry name" value="NUDIX_DNA_Glycosylase_C-MutY"/>
    <property type="match status" value="1"/>
</dbReference>
<dbReference type="PANTHER" id="PTHR42944">
    <property type="entry name" value="ADENINE DNA GLYCOSYLASE"/>
    <property type="match status" value="1"/>
</dbReference>
<evidence type="ECO:0000313" key="16">
    <source>
        <dbReference type="EMBL" id="MCR1897393.1"/>
    </source>
</evidence>
<evidence type="ECO:0000313" key="17">
    <source>
        <dbReference type="Proteomes" id="UP001205748"/>
    </source>
</evidence>
<dbReference type="Pfam" id="PF14815">
    <property type="entry name" value="NUDIX_4"/>
    <property type="match status" value="1"/>
</dbReference>
<dbReference type="GO" id="GO:0000701">
    <property type="term" value="F:purine-specific mismatch base pair DNA N-glycosylase activity"/>
    <property type="evidence" value="ECO:0007669"/>
    <property type="project" value="UniProtKB-EC"/>
</dbReference>
<dbReference type="GO" id="GO:0032357">
    <property type="term" value="F:oxidized purine DNA binding"/>
    <property type="evidence" value="ECO:0007669"/>
    <property type="project" value="TreeGrafter"/>
</dbReference>
<dbReference type="GO" id="GO:0046872">
    <property type="term" value="F:metal ion binding"/>
    <property type="evidence" value="ECO:0007669"/>
    <property type="project" value="UniProtKB-UniRule"/>
</dbReference>
<dbReference type="InterPro" id="IPR023170">
    <property type="entry name" value="HhH_base_excis_C"/>
</dbReference>
<dbReference type="GO" id="GO:0034039">
    <property type="term" value="F:8-oxo-7,8-dihydroguanine DNA N-glycosylase activity"/>
    <property type="evidence" value="ECO:0007669"/>
    <property type="project" value="TreeGrafter"/>
</dbReference>
<dbReference type="InterPro" id="IPR015797">
    <property type="entry name" value="NUDIX_hydrolase-like_dom_sf"/>
</dbReference>
<name>A0AAE3L2Z7_9FIRM</name>
<evidence type="ECO:0000256" key="6">
    <source>
        <dbReference type="ARBA" id="ARBA00022485"/>
    </source>
</evidence>
<keyword evidence="8 14" id="KW-0227">DNA damage</keyword>
<dbReference type="EMBL" id="JANKAS010000001">
    <property type="protein sequence ID" value="MCR1897393.1"/>
    <property type="molecule type" value="Genomic_DNA"/>
</dbReference>
<keyword evidence="7" id="KW-0479">Metal-binding</keyword>
<evidence type="ECO:0000256" key="14">
    <source>
        <dbReference type="RuleBase" id="RU365096"/>
    </source>
</evidence>
<proteinExistence type="inferred from homology"/>
<dbReference type="Gene3D" id="3.90.79.10">
    <property type="entry name" value="Nucleoside Triphosphate Pyrophosphohydrolase"/>
    <property type="match status" value="1"/>
</dbReference>